<dbReference type="EMBL" id="JALLBG020000194">
    <property type="protein sequence ID" value="KAL3760079.1"/>
    <property type="molecule type" value="Genomic_DNA"/>
</dbReference>
<name>A0ABD3MBS3_9STRA</name>
<accession>A0ABD3MBS3</accession>
<evidence type="ECO:0000256" key="1">
    <source>
        <dbReference type="SAM" id="MobiDB-lite"/>
    </source>
</evidence>
<proteinExistence type="predicted"/>
<feature type="region of interest" description="Disordered" evidence="1">
    <location>
        <begin position="134"/>
        <end position="154"/>
    </location>
</feature>
<feature type="signal peptide" evidence="2">
    <location>
        <begin position="1"/>
        <end position="22"/>
    </location>
</feature>
<gene>
    <name evidence="3" type="ORF">ACHAWU_006627</name>
</gene>
<keyword evidence="2" id="KW-0732">Signal</keyword>
<evidence type="ECO:0000313" key="4">
    <source>
        <dbReference type="Proteomes" id="UP001530293"/>
    </source>
</evidence>
<organism evidence="3 4">
    <name type="scientific">Discostella pseudostelligera</name>
    <dbReference type="NCBI Taxonomy" id="259834"/>
    <lineage>
        <taxon>Eukaryota</taxon>
        <taxon>Sar</taxon>
        <taxon>Stramenopiles</taxon>
        <taxon>Ochrophyta</taxon>
        <taxon>Bacillariophyta</taxon>
        <taxon>Coscinodiscophyceae</taxon>
        <taxon>Thalassiosirophycidae</taxon>
        <taxon>Stephanodiscales</taxon>
        <taxon>Stephanodiscaceae</taxon>
        <taxon>Discostella</taxon>
    </lineage>
</organism>
<comment type="caution">
    <text evidence="3">The sequence shown here is derived from an EMBL/GenBank/DDBJ whole genome shotgun (WGS) entry which is preliminary data.</text>
</comment>
<protein>
    <submittedName>
        <fullName evidence="3">Uncharacterized protein</fullName>
    </submittedName>
</protein>
<evidence type="ECO:0000313" key="3">
    <source>
        <dbReference type="EMBL" id="KAL3760079.1"/>
    </source>
</evidence>
<reference evidence="3 4" key="1">
    <citation type="submission" date="2024-10" db="EMBL/GenBank/DDBJ databases">
        <title>Updated reference genomes for cyclostephanoid diatoms.</title>
        <authorList>
            <person name="Roberts W.R."/>
            <person name="Alverson A.J."/>
        </authorList>
    </citation>
    <scope>NUCLEOTIDE SEQUENCE [LARGE SCALE GENOMIC DNA]</scope>
    <source>
        <strain evidence="3 4">AJA232-27</strain>
    </source>
</reference>
<feature type="chain" id="PRO_5044866662" evidence="2">
    <location>
        <begin position="23"/>
        <end position="454"/>
    </location>
</feature>
<dbReference type="Proteomes" id="UP001530293">
    <property type="component" value="Unassembled WGS sequence"/>
</dbReference>
<dbReference type="AlphaFoldDB" id="A0ABD3MBS3"/>
<feature type="region of interest" description="Disordered" evidence="1">
    <location>
        <begin position="77"/>
        <end position="96"/>
    </location>
</feature>
<evidence type="ECO:0000256" key="2">
    <source>
        <dbReference type="SAM" id="SignalP"/>
    </source>
</evidence>
<sequence>MRTTSAGRWCFILMMRVCFAYSHYSLFQSRYPTVHRRQFTHYSPQSLVVPQSSNFIRRRYGFALEISIIDVNVPDERTRRDETSRKNKHQQQRNQSDGTILSWNDILPLSMYAAACLVGAIIISTYEDYDVTHTRPSPSTLRQPTMSSSKYSTASPWRSSFNFIGAATRGMGWGPSDRGIPIATEMSEQTNDGYSFEEWYGTSAATLQWKPSYNEIMLQHRSERVPRWNELGNMQTTTTSSTANSIAPTKEKLKQAVLHLYQSLDELESLKSMADDYRWDEMKEHLNPTPNTLAPIATSENPLPLTLEYSMDILKSIPSSSAPTKDKAQSNSYSNNVNELPNLIGFDWGSCAWRHCGAKADAQEAIAELYSNVGMLEPFECRFILDVIERSIRDVLDVVPDEFKPYTNGAVVRLKPYEPYVSQGGGSDEDGMGIDYEYTKALSEVRIDLNLLME</sequence>
<keyword evidence="4" id="KW-1185">Reference proteome</keyword>